<dbReference type="EMBL" id="LNAL01000003">
    <property type="protein sequence ID" value="KUG09640.1"/>
    <property type="molecule type" value="Genomic_DNA"/>
</dbReference>
<proteinExistence type="predicted"/>
<gene>
    <name evidence="1" type="ORF">ASU33_18280</name>
</gene>
<reference evidence="1 2" key="1">
    <citation type="submission" date="2015-11" db="EMBL/GenBank/DDBJ databases">
        <title>Solirubrum puertoriconensis gen. nov. an environmental bacteria isolated in Puerto Rico.</title>
        <authorList>
            <person name="Cuebas-Irizarry M.F."/>
            <person name="Montalvo-Rodriguez R."/>
        </authorList>
    </citation>
    <scope>NUCLEOTIDE SEQUENCE [LARGE SCALE GENOMIC DNA]</scope>
    <source>
        <strain evidence="1 2">MC1A</strain>
    </source>
</reference>
<sequence length="103" mass="11264">MTFTGDEGSFISEADGVALTKRYQECGINPNRALFLGKEHLLKLLEQDGAKGIRFYFGLKDDEKLTLVAVAASAEGEDLTSLVLNRGFECPDGCAHNSPFYTE</sequence>
<organism evidence="1 2">
    <name type="scientific">Solirubrum puertoriconensis</name>
    <dbReference type="NCBI Taxonomy" id="1751427"/>
    <lineage>
        <taxon>Bacteria</taxon>
        <taxon>Pseudomonadati</taxon>
        <taxon>Bacteroidota</taxon>
        <taxon>Cytophagia</taxon>
        <taxon>Cytophagales</taxon>
    </lineage>
</organism>
<dbReference type="AlphaFoldDB" id="A0A9X0HPC8"/>
<protein>
    <submittedName>
        <fullName evidence="1">Uncharacterized protein</fullName>
    </submittedName>
</protein>
<dbReference type="OrthoDB" id="661524at2"/>
<comment type="caution">
    <text evidence="1">The sequence shown here is derived from an EMBL/GenBank/DDBJ whole genome shotgun (WGS) entry which is preliminary data.</text>
</comment>
<evidence type="ECO:0000313" key="1">
    <source>
        <dbReference type="EMBL" id="KUG09640.1"/>
    </source>
</evidence>
<dbReference type="Proteomes" id="UP000054223">
    <property type="component" value="Unassembled WGS sequence"/>
</dbReference>
<keyword evidence="2" id="KW-1185">Reference proteome</keyword>
<name>A0A9X0HPC8_SOLP1</name>
<accession>A0A9X0HPC8</accession>
<evidence type="ECO:0000313" key="2">
    <source>
        <dbReference type="Proteomes" id="UP000054223"/>
    </source>
</evidence>
<dbReference type="RefSeq" id="WP_059067813.1">
    <property type="nucleotide sequence ID" value="NZ_LNAL01000003.1"/>
</dbReference>